<dbReference type="GO" id="GO:0016705">
    <property type="term" value="F:oxidoreductase activity, acting on paired donors, with incorporation or reduction of molecular oxygen"/>
    <property type="evidence" value="ECO:0007669"/>
    <property type="project" value="InterPro"/>
</dbReference>
<dbReference type="InterPro" id="IPR017972">
    <property type="entry name" value="Cyt_P450_CS"/>
</dbReference>
<keyword evidence="6" id="KW-0503">Monooxygenase</keyword>
<dbReference type="PRINTS" id="PR00463">
    <property type="entry name" value="EP450I"/>
</dbReference>
<evidence type="ECO:0000313" key="9">
    <source>
        <dbReference type="Proteomes" id="UP000646827"/>
    </source>
</evidence>
<organism evidence="8 9">
    <name type="scientific">Circinella minor</name>
    <dbReference type="NCBI Taxonomy" id="1195481"/>
    <lineage>
        <taxon>Eukaryota</taxon>
        <taxon>Fungi</taxon>
        <taxon>Fungi incertae sedis</taxon>
        <taxon>Mucoromycota</taxon>
        <taxon>Mucoromycotina</taxon>
        <taxon>Mucoromycetes</taxon>
        <taxon>Mucorales</taxon>
        <taxon>Lichtheimiaceae</taxon>
        <taxon>Circinella</taxon>
    </lineage>
</organism>
<feature type="binding site" description="axial binding residue" evidence="5">
    <location>
        <position position="456"/>
    </location>
    <ligand>
        <name>heme</name>
        <dbReference type="ChEBI" id="CHEBI:30413"/>
    </ligand>
    <ligandPart>
        <name>Fe</name>
        <dbReference type="ChEBI" id="CHEBI:18248"/>
    </ligandPart>
</feature>
<evidence type="ECO:0000256" key="5">
    <source>
        <dbReference type="PIRSR" id="PIRSR602401-1"/>
    </source>
</evidence>
<keyword evidence="7" id="KW-0812">Transmembrane</keyword>
<dbReference type="InterPro" id="IPR002401">
    <property type="entry name" value="Cyt_P450_E_grp-I"/>
</dbReference>
<proteinExistence type="inferred from homology"/>
<keyword evidence="5 6" id="KW-0349">Heme</keyword>
<dbReference type="PRINTS" id="PR00385">
    <property type="entry name" value="P450"/>
</dbReference>
<dbReference type="AlphaFoldDB" id="A0A8H7RX35"/>
<evidence type="ECO:0000313" key="8">
    <source>
        <dbReference type="EMBL" id="KAG2217438.1"/>
    </source>
</evidence>
<sequence>MSENLTYSLTGVATITSAAILGLLTLKYNDRAIFTERRDNIHSASGLPLFGIMFEQIAKKERFLDFFIEKMNETDNMTMYASSLGLPPKIMTIDPRNVEHVLKDNFSNYVKSKRSTDLLNDLFGHGIFAANGKQWYYQRKTASVIFNTNNFRNFFTVFVKELNVMSERIIDKAIERGEVIDFQSMIYKFTLETFVYLGFGKQLNALYNNVTVPFATSFDACQANCFQRLVSPIGRLREALSPILHPGEMTAKEHIQVIDDFAYNLIQERKVQLAQGHKYKDLLSQFMAARNPEGKELGDTELRDAVLNFIIAGRDTTAQTLTWTIYYLIMHPRVEAKLVSEIEKYISDEIEQDPPALYEMIKKMVYSHAVFYEVLRLEPVVPNSSKEALEDDVLPDGTHVYKGDQINWSSYAMGRSKKIWGNDAESFYPERWIQDGHLRRESPSKWPAFHGGPRICLGQNLATLEGLVALIILLKRYKFSLVSNQEVVYTMSLTHPIKNGLKVFVEKR</sequence>
<dbReference type="PANTHER" id="PTHR24296">
    <property type="entry name" value="CYTOCHROME P450"/>
    <property type="match status" value="1"/>
</dbReference>
<evidence type="ECO:0000256" key="7">
    <source>
        <dbReference type="SAM" id="Phobius"/>
    </source>
</evidence>
<evidence type="ECO:0000256" key="1">
    <source>
        <dbReference type="ARBA" id="ARBA00010617"/>
    </source>
</evidence>
<comment type="caution">
    <text evidence="8">The sequence shown here is derived from an EMBL/GenBank/DDBJ whole genome shotgun (WGS) entry which is preliminary data.</text>
</comment>
<keyword evidence="7" id="KW-1133">Transmembrane helix</keyword>
<evidence type="ECO:0000256" key="3">
    <source>
        <dbReference type="ARBA" id="ARBA00023002"/>
    </source>
</evidence>
<reference evidence="8 9" key="1">
    <citation type="submission" date="2020-12" db="EMBL/GenBank/DDBJ databases">
        <title>Metabolic potential, ecology and presence of endohyphal bacteria is reflected in genomic diversity of Mucoromycotina.</title>
        <authorList>
            <person name="Muszewska A."/>
            <person name="Okrasinska A."/>
            <person name="Steczkiewicz K."/>
            <person name="Drgas O."/>
            <person name="Orlowska M."/>
            <person name="Perlinska-Lenart U."/>
            <person name="Aleksandrzak-Piekarczyk T."/>
            <person name="Szatraj K."/>
            <person name="Zielenkiewicz U."/>
            <person name="Pilsyk S."/>
            <person name="Malc E."/>
            <person name="Mieczkowski P."/>
            <person name="Kruszewska J.S."/>
            <person name="Biernat P."/>
            <person name="Pawlowska J."/>
        </authorList>
    </citation>
    <scope>NUCLEOTIDE SEQUENCE [LARGE SCALE GENOMIC DNA]</scope>
    <source>
        <strain evidence="8 9">CBS 142.35</strain>
    </source>
</reference>
<dbReference type="OrthoDB" id="1470350at2759"/>
<gene>
    <name evidence="8" type="ORF">INT45_000712</name>
</gene>
<feature type="transmembrane region" description="Helical" evidence="7">
    <location>
        <begin position="6"/>
        <end position="28"/>
    </location>
</feature>
<comment type="similarity">
    <text evidence="1 6">Belongs to the cytochrome P450 family.</text>
</comment>
<keyword evidence="9" id="KW-1185">Reference proteome</keyword>
<dbReference type="EMBL" id="JAEPRB010000298">
    <property type="protein sequence ID" value="KAG2217438.1"/>
    <property type="molecule type" value="Genomic_DNA"/>
</dbReference>
<name>A0A8H7RX35_9FUNG</name>
<protein>
    <recommendedName>
        <fullName evidence="10">Cytochrome P450</fullName>
    </recommendedName>
</protein>
<keyword evidence="7" id="KW-0472">Membrane</keyword>
<accession>A0A8H7RX35</accession>
<dbReference type="GO" id="GO:0004497">
    <property type="term" value="F:monooxygenase activity"/>
    <property type="evidence" value="ECO:0007669"/>
    <property type="project" value="UniProtKB-KW"/>
</dbReference>
<dbReference type="GO" id="GO:0006629">
    <property type="term" value="P:lipid metabolic process"/>
    <property type="evidence" value="ECO:0007669"/>
    <property type="project" value="UniProtKB-ARBA"/>
</dbReference>
<dbReference type="GO" id="GO:0020037">
    <property type="term" value="F:heme binding"/>
    <property type="evidence" value="ECO:0007669"/>
    <property type="project" value="InterPro"/>
</dbReference>
<evidence type="ECO:0000256" key="6">
    <source>
        <dbReference type="RuleBase" id="RU000461"/>
    </source>
</evidence>
<keyword evidence="4 5" id="KW-0408">Iron</keyword>
<dbReference type="SUPFAM" id="SSF48264">
    <property type="entry name" value="Cytochrome P450"/>
    <property type="match status" value="1"/>
</dbReference>
<evidence type="ECO:0000256" key="4">
    <source>
        <dbReference type="ARBA" id="ARBA00023004"/>
    </source>
</evidence>
<dbReference type="Proteomes" id="UP000646827">
    <property type="component" value="Unassembled WGS sequence"/>
</dbReference>
<dbReference type="PROSITE" id="PS00086">
    <property type="entry name" value="CYTOCHROME_P450"/>
    <property type="match status" value="1"/>
</dbReference>
<dbReference type="Pfam" id="PF00067">
    <property type="entry name" value="p450"/>
    <property type="match status" value="1"/>
</dbReference>
<keyword evidence="3 6" id="KW-0560">Oxidoreductase</keyword>
<evidence type="ECO:0000256" key="2">
    <source>
        <dbReference type="ARBA" id="ARBA00022723"/>
    </source>
</evidence>
<dbReference type="GO" id="GO:0005506">
    <property type="term" value="F:iron ion binding"/>
    <property type="evidence" value="ECO:0007669"/>
    <property type="project" value="InterPro"/>
</dbReference>
<dbReference type="InterPro" id="IPR001128">
    <property type="entry name" value="Cyt_P450"/>
</dbReference>
<keyword evidence="2 5" id="KW-0479">Metal-binding</keyword>
<dbReference type="InterPro" id="IPR036396">
    <property type="entry name" value="Cyt_P450_sf"/>
</dbReference>
<evidence type="ECO:0008006" key="10">
    <source>
        <dbReference type="Google" id="ProtNLM"/>
    </source>
</evidence>
<comment type="cofactor">
    <cofactor evidence="5">
        <name>heme</name>
        <dbReference type="ChEBI" id="CHEBI:30413"/>
    </cofactor>
</comment>
<dbReference type="Gene3D" id="1.10.630.10">
    <property type="entry name" value="Cytochrome P450"/>
    <property type="match status" value="1"/>
</dbReference>